<sequence length="140" mass="16859">MYNNLGLRTVRGTGTSGYVQMSKSYLKKNTENVGSQYYMTKPKKNNFMDQEIIEHELRRKIEIMVLEWVEKNCKTMDEKAKQEKIKEQRKYYQEKINDEIINKKKELERIRRACKVKESPDKDFDITTEVLKRIIEENNN</sequence>
<dbReference type="VEuPathDB" id="AmoebaDB:EHI8A_023910"/>
<accession>A0A5K1VIZ2</accession>
<dbReference type="GO" id="GO:0005634">
    <property type="term" value="C:nucleus"/>
    <property type="evidence" value="ECO:0007669"/>
    <property type="project" value="TreeGrafter"/>
</dbReference>
<dbReference type="PANTHER" id="PTHR36562:SF5">
    <property type="entry name" value="SERINE_ARGININE REPETITIVE MATRIX 2"/>
    <property type="match status" value="1"/>
</dbReference>
<gene>
    <name evidence="1" type="ORF">CL6EHI_179990</name>
</gene>
<dbReference type="EMBL" id="BDEQ01000001">
    <property type="protein sequence ID" value="GAT96931.1"/>
    <property type="molecule type" value="Genomic_DNA"/>
</dbReference>
<organism evidence="1 2">
    <name type="scientific">Entamoeba histolytica</name>
    <dbReference type="NCBI Taxonomy" id="5759"/>
    <lineage>
        <taxon>Eukaryota</taxon>
        <taxon>Amoebozoa</taxon>
        <taxon>Evosea</taxon>
        <taxon>Archamoebae</taxon>
        <taxon>Mastigamoebida</taxon>
        <taxon>Entamoebidae</taxon>
        <taxon>Entamoeba</taxon>
    </lineage>
</organism>
<dbReference type="VEuPathDB" id="AmoebaDB:EHI7A_069680"/>
<dbReference type="OMA" id="SHNGIGL"/>
<dbReference type="VEuPathDB" id="AmoebaDB:EHI_179990"/>
<proteinExistence type="predicted"/>
<reference evidence="1 2" key="1">
    <citation type="submission" date="2016-05" db="EMBL/GenBank/DDBJ databases">
        <title>First whole genome sequencing of Entamoeba histolytica HM1:IMSS-clone-6.</title>
        <authorList>
            <person name="Mukherjee Avik.K."/>
            <person name="Izumyama S."/>
            <person name="Nakada-Tsukui K."/>
            <person name="Nozaki T."/>
        </authorList>
    </citation>
    <scope>NUCLEOTIDE SEQUENCE [LARGE SCALE GENOMIC DNA]</scope>
    <source>
        <strain evidence="1 2">HM1:IMSS clone 6</strain>
    </source>
</reference>
<dbReference type="PANTHER" id="PTHR36562">
    <property type="entry name" value="SERINE/ARGININE REPETITIVE MATRIX 2"/>
    <property type="match status" value="1"/>
</dbReference>
<evidence type="ECO:0000313" key="1">
    <source>
        <dbReference type="EMBL" id="GAT96931.1"/>
    </source>
</evidence>
<protein>
    <recommendedName>
        <fullName evidence="3">CWF21 domain-containing protein</fullName>
    </recommendedName>
</protein>
<dbReference type="AlphaFoldDB" id="A0A5K1VIZ2"/>
<evidence type="ECO:0008006" key="3">
    <source>
        <dbReference type="Google" id="ProtNLM"/>
    </source>
</evidence>
<dbReference type="Proteomes" id="UP000078387">
    <property type="component" value="Unassembled WGS sequence"/>
</dbReference>
<comment type="caution">
    <text evidence="1">The sequence shown here is derived from an EMBL/GenBank/DDBJ whole genome shotgun (WGS) entry which is preliminary data.</text>
</comment>
<dbReference type="VEuPathDB" id="AmoebaDB:KM1_005220"/>
<dbReference type="InterPro" id="IPR051372">
    <property type="entry name" value="CWC21"/>
</dbReference>
<dbReference type="VEuPathDB" id="AmoebaDB:EHI5A_007170"/>
<name>A0A5K1VIZ2_ENTHI</name>
<evidence type="ECO:0000313" key="2">
    <source>
        <dbReference type="Proteomes" id="UP000078387"/>
    </source>
</evidence>